<dbReference type="GO" id="GO:0016791">
    <property type="term" value="F:phosphatase activity"/>
    <property type="evidence" value="ECO:0007669"/>
    <property type="project" value="TreeGrafter"/>
</dbReference>
<dbReference type="RefSeq" id="WP_027942443.1">
    <property type="nucleotide sequence ID" value="NZ_BSTI01000001.1"/>
</dbReference>
<feature type="binding site" evidence="2">
    <location>
        <position position="58"/>
    </location>
    <ligand>
        <name>substrate</name>
    </ligand>
</feature>
<feature type="active site" description="Proton donor/acceptor" evidence="1">
    <location>
        <position position="82"/>
    </location>
</feature>
<organism evidence="3 4">
    <name type="scientific">Amycolatopsis taiwanensis</name>
    <dbReference type="NCBI Taxonomy" id="342230"/>
    <lineage>
        <taxon>Bacteria</taxon>
        <taxon>Bacillati</taxon>
        <taxon>Actinomycetota</taxon>
        <taxon>Actinomycetes</taxon>
        <taxon>Pseudonocardiales</taxon>
        <taxon>Pseudonocardiaceae</taxon>
        <taxon>Amycolatopsis</taxon>
    </lineage>
</organism>
<evidence type="ECO:0000256" key="2">
    <source>
        <dbReference type="PIRSR" id="PIRSR613078-2"/>
    </source>
</evidence>
<evidence type="ECO:0000313" key="3">
    <source>
        <dbReference type="EMBL" id="GLY64047.1"/>
    </source>
</evidence>
<dbReference type="SUPFAM" id="SSF53254">
    <property type="entry name" value="Phosphoglycerate mutase-like"/>
    <property type="match status" value="1"/>
</dbReference>
<dbReference type="Pfam" id="PF00300">
    <property type="entry name" value="His_Phos_1"/>
    <property type="match status" value="1"/>
</dbReference>
<evidence type="ECO:0000256" key="1">
    <source>
        <dbReference type="PIRSR" id="PIRSR613078-1"/>
    </source>
</evidence>
<protein>
    <submittedName>
        <fullName evidence="3">Phosphoglycerate mutase</fullName>
    </submittedName>
</protein>
<gene>
    <name evidence="3" type="ORF">Atai01_06660</name>
</gene>
<dbReference type="InterPro" id="IPR050275">
    <property type="entry name" value="PGM_Phosphatase"/>
</dbReference>
<accession>A0A9W6QXY4</accession>
<evidence type="ECO:0000313" key="4">
    <source>
        <dbReference type="Proteomes" id="UP001165136"/>
    </source>
</evidence>
<keyword evidence="4" id="KW-1185">Reference proteome</keyword>
<comment type="caution">
    <text evidence="3">The sequence shown here is derived from an EMBL/GenBank/DDBJ whole genome shotgun (WGS) entry which is preliminary data.</text>
</comment>
<dbReference type="EMBL" id="BSTI01000001">
    <property type="protein sequence ID" value="GLY64047.1"/>
    <property type="molecule type" value="Genomic_DNA"/>
</dbReference>
<feature type="binding site" evidence="2">
    <location>
        <begin position="7"/>
        <end position="14"/>
    </location>
    <ligand>
        <name>substrate</name>
    </ligand>
</feature>
<reference evidence="3" key="1">
    <citation type="submission" date="2023-03" db="EMBL/GenBank/DDBJ databases">
        <title>Amycolatopsis taiwanensis NBRC 103393.</title>
        <authorList>
            <person name="Ichikawa N."/>
            <person name="Sato H."/>
            <person name="Tonouchi N."/>
        </authorList>
    </citation>
    <scope>NUCLEOTIDE SEQUENCE</scope>
    <source>
        <strain evidence="3">NBRC 103393</strain>
    </source>
</reference>
<dbReference type="Proteomes" id="UP001165136">
    <property type="component" value="Unassembled WGS sequence"/>
</dbReference>
<dbReference type="InterPro" id="IPR029033">
    <property type="entry name" value="His_PPase_superfam"/>
</dbReference>
<dbReference type="PANTHER" id="PTHR48100:SF58">
    <property type="entry name" value="PE-PGRS FAMILY PROTEIN PE_PGRS11"/>
    <property type="match status" value="1"/>
</dbReference>
<proteinExistence type="predicted"/>
<dbReference type="SMART" id="SM00855">
    <property type="entry name" value="PGAM"/>
    <property type="match status" value="1"/>
</dbReference>
<feature type="active site" description="Tele-phosphohistidine intermediate" evidence="1">
    <location>
        <position position="8"/>
    </location>
</feature>
<dbReference type="Gene3D" id="3.40.50.1240">
    <property type="entry name" value="Phosphoglycerate mutase-like"/>
    <property type="match status" value="1"/>
</dbReference>
<dbReference type="PANTHER" id="PTHR48100">
    <property type="entry name" value="BROAD-SPECIFICITY PHOSPHATASE YOR283W-RELATED"/>
    <property type="match status" value="1"/>
</dbReference>
<dbReference type="CDD" id="cd07067">
    <property type="entry name" value="HP_PGM_like"/>
    <property type="match status" value="1"/>
</dbReference>
<dbReference type="InterPro" id="IPR013078">
    <property type="entry name" value="His_Pase_superF_clade-1"/>
</dbReference>
<sequence>MKLYLIRHAESEANVRRVLDTALPGPPLTERGRQQAQALADRLRDEPLAAVYASYATRAQQTAEPLAEAFALEVQSIEGVHEVGVGALEGLGDPDSNRTYTNITRAWTRGDLNLAMPGGGESGERLRARFTTAVAELRAKHEAAGEDAVVALVSHGGAIRLNAEWLSDNVRPEVADQGLLPNTGIVVLESLPRGGWTCLSWAGAPM</sequence>
<dbReference type="AlphaFoldDB" id="A0A9W6QXY4"/>
<name>A0A9W6QXY4_9PSEU</name>
<dbReference type="GO" id="GO:0005737">
    <property type="term" value="C:cytoplasm"/>
    <property type="evidence" value="ECO:0007669"/>
    <property type="project" value="TreeGrafter"/>
</dbReference>